<sequence length="477" mass="54946">MWDLHFTTNYWLTRLCFQRGLGAIYLIAFLIAANQFIPLLGMRGLLPVARFLPRLRFWDAPSIFWMNHSDRFVTTIIWCGVVLSIAAVTGFSESFGLGVSTAVWFLLWLIYLSLVNAGQVFYGFGWETMLLESGFLAIFLGSSDSPPPTVLMWLITWLLFRVMFGAGMIKLRADPCWRNLTCLFYHYETQPSPNPLSRSFHRLPPAVHKAGVIFNHFVELVVPWFYFAPHPLCNFAGALTIFFQLTLIFSGNLSWLNYLTIVLCIPCFDDRCLGHFLSVPSLESQMINRPHEIAVACLVVLVIWRSVEPARNLFSARQVMNASFEPLHLVNTYGAFGAVTRQRLEIVIKGTLAGYPDDSAEWREYEFKAKPGNPRRPPSFVSPYHYKLDWQMWFLPGSLPQLNPWFMCLVQKLLQGDAGILALLRHNPFPGEPPKQIRADCYRYQFTQDEERNAGYWKRSYAWEYLPPMSEIDFEGE</sequence>
<dbReference type="InParanoid" id="B4CX79"/>
<dbReference type="Pfam" id="PF25179">
    <property type="entry name" value="LMF1_C"/>
    <property type="match status" value="1"/>
</dbReference>
<dbReference type="InterPro" id="IPR057433">
    <property type="entry name" value="LMF1/2_C"/>
</dbReference>
<evidence type="ECO:0000256" key="1">
    <source>
        <dbReference type="ARBA" id="ARBA00004477"/>
    </source>
</evidence>
<evidence type="ECO:0000313" key="11">
    <source>
        <dbReference type="Proteomes" id="UP000005824"/>
    </source>
</evidence>
<keyword evidence="3 7" id="KW-0812">Transmembrane</keyword>
<proteinExistence type="inferred from homology"/>
<dbReference type="eggNOG" id="COG3011">
    <property type="taxonomic scope" value="Bacteria"/>
</dbReference>
<dbReference type="Proteomes" id="UP000005824">
    <property type="component" value="Unassembled WGS sequence"/>
</dbReference>
<keyword evidence="5 7" id="KW-1133">Transmembrane helix</keyword>
<reference evidence="10 11" key="1">
    <citation type="journal article" date="2011" name="J. Bacteriol.">
        <title>Genome sequence of Chthoniobacter flavus Ellin428, an aerobic heterotrophic soil bacterium.</title>
        <authorList>
            <person name="Kant R."/>
            <person name="van Passel M.W."/>
            <person name="Palva A."/>
            <person name="Lucas S."/>
            <person name="Lapidus A."/>
            <person name="Glavina Del Rio T."/>
            <person name="Dalin E."/>
            <person name="Tice H."/>
            <person name="Bruce D."/>
            <person name="Goodwin L."/>
            <person name="Pitluck S."/>
            <person name="Larimer F.W."/>
            <person name="Land M.L."/>
            <person name="Hauser L."/>
            <person name="Sangwan P."/>
            <person name="de Vos W.M."/>
            <person name="Janssen P.H."/>
            <person name="Smidt H."/>
        </authorList>
    </citation>
    <scope>NUCLEOTIDE SEQUENCE [LARGE SCALE GENOMIC DNA]</scope>
    <source>
        <strain evidence="10 11">Ellin428</strain>
    </source>
</reference>
<evidence type="ECO:0000256" key="3">
    <source>
        <dbReference type="ARBA" id="ARBA00022692"/>
    </source>
</evidence>
<evidence type="ECO:0000256" key="4">
    <source>
        <dbReference type="ARBA" id="ARBA00022824"/>
    </source>
</evidence>
<evidence type="ECO:0008006" key="12">
    <source>
        <dbReference type="Google" id="ProtNLM"/>
    </source>
</evidence>
<feature type="transmembrane region" description="Helical" evidence="7">
    <location>
        <begin position="151"/>
        <end position="169"/>
    </location>
</feature>
<dbReference type="AlphaFoldDB" id="B4CX79"/>
<dbReference type="EMBL" id="ABVL01000003">
    <property type="protein sequence ID" value="EDY20877.1"/>
    <property type="molecule type" value="Genomic_DNA"/>
</dbReference>
<keyword evidence="4" id="KW-0256">Endoplasmic reticulum</keyword>
<comment type="subcellular location">
    <subcellularLocation>
        <location evidence="1">Endoplasmic reticulum membrane</location>
        <topology evidence="1">Multi-pass membrane protein</topology>
    </subcellularLocation>
</comment>
<dbReference type="PANTHER" id="PTHR14463">
    <property type="entry name" value="LIPASE MATURATION FACTOR"/>
    <property type="match status" value="1"/>
</dbReference>
<organism evidence="10 11">
    <name type="scientific">Chthoniobacter flavus Ellin428</name>
    <dbReference type="NCBI Taxonomy" id="497964"/>
    <lineage>
        <taxon>Bacteria</taxon>
        <taxon>Pseudomonadati</taxon>
        <taxon>Verrucomicrobiota</taxon>
        <taxon>Spartobacteria</taxon>
        <taxon>Chthoniobacterales</taxon>
        <taxon>Chthoniobacteraceae</taxon>
        <taxon>Chthoniobacter</taxon>
    </lineage>
</organism>
<dbReference type="RefSeq" id="WP_006978496.1">
    <property type="nucleotide sequence ID" value="NZ_ABVL01000003.1"/>
</dbReference>
<feature type="transmembrane region" description="Helical" evidence="7">
    <location>
        <begin position="20"/>
        <end position="46"/>
    </location>
</feature>
<keyword evidence="6 7" id="KW-0472">Membrane</keyword>
<feature type="domain" description="Lipase maturation factor 1/2 C-terminal" evidence="9">
    <location>
        <begin position="329"/>
        <end position="467"/>
    </location>
</feature>
<name>B4CX79_9BACT</name>
<evidence type="ECO:0000259" key="8">
    <source>
        <dbReference type="Pfam" id="PF06762"/>
    </source>
</evidence>
<feature type="transmembrane region" description="Helical" evidence="7">
    <location>
        <begin position="72"/>
        <end position="89"/>
    </location>
</feature>
<dbReference type="InterPro" id="IPR057434">
    <property type="entry name" value="LMF1/2_N"/>
</dbReference>
<evidence type="ECO:0000256" key="7">
    <source>
        <dbReference type="SAM" id="Phobius"/>
    </source>
</evidence>
<dbReference type="PANTHER" id="PTHR14463:SF10">
    <property type="entry name" value="LIPASE MATURATION FACTOR 1"/>
    <property type="match status" value="1"/>
</dbReference>
<keyword evidence="11" id="KW-1185">Reference proteome</keyword>
<dbReference type="InterPro" id="IPR009613">
    <property type="entry name" value="LMF"/>
</dbReference>
<evidence type="ECO:0000313" key="10">
    <source>
        <dbReference type="EMBL" id="EDY20877.1"/>
    </source>
</evidence>
<accession>B4CX79</accession>
<comment type="caution">
    <text evidence="10">The sequence shown here is derived from an EMBL/GenBank/DDBJ whole genome shotgun (WGS) entry which is preliminary data.</text>
</comment>
<evidence type="ECO:0000256" key="5">
    <source>
        <dbReference type="ARBA" id="ARBA00022989"/>
    </source>
</evidence>
<comment type="similarity">
    <text evidence="2">Belongs to the lipase maturation factor family.</text>
</comment>
<evidence type="ECO:0000259" key="9">
    <source>
        <dbReference type="Pfam" id="PF25179"/>
    </source>
</evidence>
<dbReference type="STRING" id="497964.CfE428DRAFT_1170"/>
<evidence type="ECO:0000256" key="2">
    <source>
        <dbReference type="ARBA" id="ARBA00005512"/>
    </source>
</evidence>
<gene>
    <name evidence="10" type="ORF">CfE428DRAFT_1170</name>
</gene>
<dbReference type="GO" id="GO:0051604">
    <property type="term" value="P:protein maturation"/>
    <property type="evidence" value="ECO:0007669"/>
    <property type="project" value="InterPro"/>
</dbReference>
<feature type="domain" description="Lipase maturation factor 1/2 N-terminal" evidence="8">
    <location>
        <begin position="122"/>
        <end position="272"/>
    </location>
</feature>
<evidence type="ECO:0000256" key="6">
    <source>
        <dbReference type="ARBA" id="ARBA00023136"/>
    </source>
</evidence>
<protein>
    <recommendedName>
        <fullName evidence="12">Lipase maturation factor 1</fullName>
    </recommendedName>
</protein>
<dbReference type="Pfam" id="PF06762">
    <property type="entry name" value="LMF1"/>
    <property type="match status" value="1"/>
</dbReference>